<keyword evidence="3" id="KW-1185">Reference proteome</keyword>
<proteinExistence type="predicted"/>
<evidence type="ECO:0000313" key="3">
    <source>
        <dbReference type="Proteomes" id="UP000709336"/>
    </source>
</evidence>
<evidence type="ECO:0008006" key="4">
    <source>
        <dbReference type="Google" id="ProtNLM"/>
    </source>
</evidence>
<accession>A0ABX1R0C9</accession>
<reference evidence="2 3" key="1">
    <citation type="submission" date="2020-03" db="EMBL/GenBank/DDBJ databases">
        <title>Alteromonas ponticola sp. nov., isolated from seawater.</title>
        <authorList>
            <person name="Yoon J.-H."/>
            <person name="Kim Y.-O."/>
        </authorList>
    </citation>
    <scope>NUCLEOTIDE SEQUENCE [LARGE SCALE GENOMIC DNA]</scope>
    <source>
        <strain evidence="2 3">MYP5</strain>
    </source>
</reference>
<protein>
    <recommendedName>
        <fullName evidence="4">EF-hand domain-containing protein</fullName>
    </recommendedName>
</protein>
<dbReference type="PANTHER" id="PTHR39431">
    <property type="entry name" value="FRPA/C-RELATED PROTEIN"/>
    <property type="match status" value="1"/>
</dbReference>
<dbReference type="Proteomes" id="UP000709336">
    <property type="component" value="Unassembled WGS sequence"/>
</dbReference>
<gene>
    <name evidence="2" type="ORF">HCJ96_07860</name>
</gene>
<dbReference type="InterPro" id="IPR018247">
    <property type="entry name" value="EF_Hand_1_Ca_BS"/>
</dbReference>
<name>A0ABX1R0C9_9ALTE</name>
<organism evidence="2 3">
    <name type="scientific">Alteromonas ponticola</name>
    <dbReference type="NCBI Taxonomy" id="2720613"/>
    <lineage>
        <taxon>Bacteria</taxon>
        <taxon>Pseudomonadati</taxon>
        <taxon>Pseudomonadota</taxon>
        <taxon>Gammaproteobacteria</taxon>
        <taxon>Alteromonadales</taxon>
        <taxon>Alteromonadaceae</taxon>
        <taxon>Alteromonas/Salinimonas group</taxon>
        <taxon>Alteromonas</taxon>
    </lineage>
</organism>
<dbReference type="PROSITE" id="PS00018">
    <property type="entry name" value="EF_HAND_1"/>
    <property type="match status" value="1"/>
</dbReference>
<dbReference type="EMBL" id="JAATNW010000004">
    <property type="protein sequence ID" value="NMH59927.1"/>
    <property type="molecule type" value="Genomic_DNA"/>
</dbReference>
<comment type="caution">
    <text evidence="2">The sequence shown here is derived from an EMBL/GenBank/DDBJ whole genome shotgun (WGS) entry which is preliminary data.</text>
</comment>
<dbReference type="RefSeq" id="WP_169210499.1">
    <property type="nucleotide sequence ID" value="NZ_JAATNW010000004.1"/>
</dbReference>
<evidence type="ECO:0000313" key="2">
    <source>
        <dbReference type="EMBL" id="NMH59927.1"/>
    </source>
</evidence>
<keyword evidence="1" id="KW-0732">Signal</keyword>
<feature type="chain" id="PRO_5045146290" description="EF-hand domain-containing protein" evidence="1">
    <location>
        <begin position="23"/>
        <end position="452"/>
    </location>
</feature>
<dbReference type="PANTHER" id="PTHR39431:SF1">
    <property type="entry name" value="FRPA_C-RELATED PROTEIN"/>
    <property type="match status" value="1"/>
</dbReference>
<evidence type="ECO:0000256" key="1">
    <source>
        <dbReference type="SAM" id="SignalP"/>
    </source>
</evidence>
<sequence length="452" mass="50000">MKKIIFINALASLCFIPSTSNAMQQITNCNHNNGYYHCSTTYSNDGGGFRSSYSFNAFYYSSYRANAYNFRGNPPGEETTWKDLEIAEESNLDKTPWTAEQKSDVVNLLAKVRLIVNFLKNSDNFNLTQEAVTKLNKVLDQRLLLIDALQSGSQITNHYLNDERGLAGSELAGFIASLAAGELVAFVSGTVLALPSVVTVGLVTAAGIGVASVTEDYLDNVDWTELRMQAEIESGLLERLMDRWAIDFFNSTQPAPPSFCEDLPPYKQIQLGCETLPIFLDLDGDGIQFTKLKDSSFKFDISGNGAPEYFSWSTPGNPVLFIDADFSGSITSEHEFVLSLFSVYKKATDFDGLKSFDYNGDKVIDILDPVYAKLRLWDDKDSNGRVDKGEIINVKTIDLSINLNGTKNNSDKLIFGNKIQDTFSFTFTNKLIGEDTPKVGTGFGVALKTKFN</sequence>
<feature type="signal peptide" evidence="1">
    <location>
        <begin position="1"/>
        <end position="22"/>
    </location>
</feature>